<keyword evidence="12" id="KW-0560">Oxidoreductase</keyword>
<keyword evidence="13" id="KW-1185">Reference proteome</keyword>
<feature type="compositionally biased region" description="Basic and acidic residues" evidence="10">
    <location>
        <begin position="1"/>
        <end position="10"/>
    </location>
</feature>
<dbReference type="GO" id="GO:0016705">
    <property type="term" value="F:oxidoreductase activity, acting on paired donors, with incorporation or reduction of molecular oxygen"/>
    <property type="evidence" value="ECO:0007669"/>
    <property type="project" value="UniProtKB-ARBA"/>
</dbReference>
<evidence type="ECO:0000256" key="2">
    <source>
        <dbReference type="ARBA" id="ARBA00015816"/>
    </source>
</evidence>
<dbReference type="CDD" id="cd03467">
    <property type="entry name" value="Rieske"/>
    <property type="match status" value="1"/>
</dbReference>
<dbReference type="InterPro" id="IPR017941">
    <property type="entry name" value="Rieske_2Fe-2S"/>
</dbReference>
<evidence type="ECO:0000256" key="5">
    <source>
        <dbReference type="ARBA" id="ARBA00023004"/>
    </source>
</evidence>
<dbReference type="Gene3D" id="2.102.10.10">
    <property type="entry name" value="Rieske [2Fe-2S] iron-sulphur domain"/>
    <property type="match status" value="1"/>
</dbReference>
<dbReference type="GO" id="GO:0051213">
    <property type="term" value="F:dioxygenase activity"/>
    <property type="evidence" value="ECO:0007669"/>
    <property type="project" value="UniProtKB-KW"/>
</dbReference>
<evidence type="ECO:0000259" key="11">
    <source>
        <dbReference type="PROSITE" id="PS51296"/>
    </source>
</evidence>
<dbReference type="GO" id="GO:0016020">
    <property type="term" value="C:membrane"/>
    <property type="evidence" value="ECO:0007669"/>
    <property type="project" value="InterPro"/>
</dbReference>
<evidence type="ECO:0000256" key="10">
    <source>
        <dbReference type="SAM" id="MobiDB-lite"/>
    </source>
</evidence>
<accession>A0A1H1HL49</accession>
<dbReference type="EMBL" id="FNKK01000002">
    <property type="protein sequence ID" value="SDR26260.1"/>
    <property type="molecule type" value="Genomic_DNA"/>
</dbReference>
<comment type="cofactor">
    <cofactor evidence="9">
        <name>[2Fe-2S] cluster</name>
        <dbReference type="ChEBI" id="CHEBI:190135"/>
    </cofactor>
</comment>
<feature type="region of interest" description="Disordered" evidence="10">
    <location>
        <begin position="1"/>
        <end position="21"/>
    </location>
</feature>
<evidence type="ECO:0000256" key="4">
    <source>
        <dbReference type="ARBA" id="ARBA00022723"/>
    </source>
</evidence>
<dbReference type="AlphaFoldDB" id="A0A1H1HL49"/>
<dbReference type="InterPro" id="IPR036922">
    <property type="entry name" value="Rieske_2Fe-2S_sf"/>
</dbReference>
<dbReference type="PANTHER" id="PTHR10134">
    <property type="entry name" value="CYTOCHROME B-C1 COMPLEX SUBUNIT RIESKE, MITOCHONDRIAL"/>
    <property type="match status" value="1"/>
</dbReference>
<sequence length="174" mass="17254">MFRSDIREAVLTESPPSTSEATRRAVMLGAGGVGLVAVLGACGGSEQRSQNAAAGEEPVIGATSSGPGDGSGGEERSGASTGFATTADIPEGGGRVFKEQKVVVTQPAAGEFKAFEIACTHRGCEVDDVSGGTINCPCHGSRFSIADGSVQGGPASSPLPEVTITVDGDSIALA</sequence>
<evidence type="ECO:0000256" key="6">
    <source>
        <dbReference type="ARBA" id="ARBA00023014"/>
    </source>
</evidence>
<organism evidence="12 13">
    <name type="scientific">Thermostaphylospora chromogena</name>
    <dbReference type="NCBI Taxonomy" id="35622"/>
    <lineage>
        <taxon>Bacteria</taxon>
        <taxon>Bacillati</taxon>
        <taxon>Actinomycetota</taxon>
        <taxon>Actinomycetes</taxon>
        <taxon>Streptosporangiales</taxon>
        <taxon>Thermomonosporaceae</taxon>
        <taxon>Thermostaphylospora</taxon>
    </lineage>
</organism>
<keyword evidence="6" id="KW-0411">Iron-sulfur</keyword>
<dbReference type="Proteomes" id="UP000217103">
    <property type="component" value="Unassembled WGS sequence"/>
</dbReference>
<evidence type="ECO:0000313" key="13">
    <source>
        <dbReference type="Proteomes" id="UP000217103"/>
    </source>
</evidence>
<keyword evidence="4" id="KW-0479">Metal-binding</keyword>
<evidence type="ECO:0000256" key="9">
    <source>
        <dbReference type="ARBA" id="ARBA00034078"/>
    </source>
</evidence>
<keyword evidence="12" id="KW-0223">Dioxygenase</keyword>
<dbReference type="GO" id="GO:0051537">
    <property type="term" value="F:2 iron, 2 sulfur cluster binding"/>
    <property type="evidence" value="ECO:0007669"/>
    <property type="project" value="UniProtKB-KW"/>
</dbReference>
<comment type="function">
    <text evidence="1">Iron-sulfur subunit of the cytochrome bc1 complex, an essential component of the respiratory electron transport chain required for ATP synthesis. The bc1 complex catalyzes the oxidation of menaquinol and the reduction of cytochrome c in the respiratory chain. The bc1 complex operates through a Q-cycle mechanism that couples electron transfer to generation of the proton gradient that drives ATP synthesis.</text>
</comment>
<dbReference type="InterPro" id="IPR005805">
    <property type="entry name" value="Rieske_Fe-S_prot_C"/>
</dbReference>
<dbReference type="SUPFAM" id="SSF50022">
    <property type="entry name" value="ISP domain"/>
    <property type="match status" value="1"/>
</dbReference>
<dbReference type="GO" id="GO:0004497">
    <property type="term" value="F:monooxygenase activity"/>
    <property type="evidence" value="ECO:0007669"/>
    <property type="project" value="UniProtKB-ARBA"/>
</dbReference>
<name>A0A1H1HL49_9ACTN</name>
<dbReference type="InterPro" id="IPR014349">
    <property type="entry name" value="Rieske_Fe-S_prot"/>
</dbReference>
<reference evidence="12 13" key="1">
    <citation type="submission" date="2016-10" db="EMBL/GenBank/DDBJ databases">
        <authorList>
            <person name="de Groot N.N."/>
        </authorList>
    </citation>
    <scope>NUCLEOTIDE SEQUENCE [LARGE SCALE GENOMIC DNA]</scope>
    <source>
        <strain evidence="12 13">DSM 43794</strain>
    </source>
</reference>
<evidence type="ECO:0000256" key="8">
    <source>
        <dbReference type="ARBA" id="ARBA00029586"/>
    </source>
</evidence>
<proteinExistence type="predicted"/>
<protein>
    <recommendedName>
        <fullName evidence="2">Cytochrome bc1 complex Rieske iron-sulfur subunit</fullName>
    </recommendedName>
    <alternativeName>
        <fullName evidence="8">Cytochrome bc1 reductase complex subunit QcrA</fullName>
    </alternativeName>
</protein>
<evidence type="ECO:0000256" key="3">
    <source>
        <dbReference type="ARBA" id="ARBA00022714"/>
    </source>
</evidence>
<feature type="region of interest" description="Disordered" evidence="10">
    <location>
        <begin position="49"/>
        <end position="92"/>
    </location>
</feature>
<evidence type="ECO:0000256" key="7">
    <source>
        <dbReference type="ARBA" id="ARBA00023157"/>
    </source>
</evidence>
<evidence type="ECO:0000256" key="1">
    <source>
        <dbReference type="ARBA" id="ARBA00002494"/>
    </source>
</evidence>
<dbReference type="FunFam" id="2.102.10.10:FF:000016">
    <property type="entry name" value="Nitrite reductase/ring-hydroxylating ferredoxin subunit"/>
    <property type="match status" value="1"/>
</dbReference>
<feature type="domain" description="Rieske" evidence="11">
    <location>
        <begin position="81"/>
        <end position="173"/>
    </location>
</feature>
<keyword evidence="5" id="KW-0408">Iron</keyword>
<dbReference type="PRINTS" id="PR00162">
    <property type="entry name" value="RIESKE"/>
</dbReference>
<dbReference type="PROSITE" id="PS51296">
    <property type="entry name" value="RIESKE"/>
    <property type="match status" value="1"/>
</dbReference>
<keyword evidence="3" id="KW-0001">2Fe-2S</keyword>
<evidence type="ECO:0000313" key="12">
    <source>
        <dbReference type="EMBL" id="SDR26260.1"/>
    </source>
</evidence>
<dbReference type="Pfam" id="PF00355">
    <property type="entry name" value="Rieske"/>
    <property type="match status" value="1"/>
</dbReference>
<keyword evidence="7" id="KW-1015">Disulfide bond</keyword>
<gene>
    <name evidence="12" type="ORF">SAMN04489764_4569</name>
</gene>
<dbReference type="STRING" id="35622.SAMN04489764_4569"/>
<dbReference type="GO" id="GO:0046872">
    <property type="term" value="F:metal ion binding"/>
    <property type="evidence" value="ECO:0007669"/>
    <property type="project" value="UniProtKB-KW"/>
</dbReference>